<reference evidence="2" key="1">
    <citation type="journal article" date="2022" name="Nat. Commun.">
        <title>Chromosome evolution and the genetic basis of agronomically important traits in greater yam.</title>
        <authorList>
            <person name="Bredeson J.V."/>
            <person name="Lyons J.B."/>
            <person name="Oniyinde I.O."/>
            <person name="Okereke N.R."/>
            <person name="Kolade O."/>
            <person name="Nnabue I."/>
            <person name="Nwadili C.O."/>
            <person name="Hribova E."/>
            <person name="Parker M."/>
            <person name="Nwogha J."/>
            <person name="Shu S."/>
            <person name="Carlson J."/>
            <person name="Kariba R."/>
            <person name="Muthemba S."/>
            <person name="Knop K."/>
            <person name="Barton G.J."/>
            <person name="Sherwood A.V."/>
            <person name="Lopez-Montes A."/>
            <person name="Asiedu R."/>
            <person name="Jamnadass R."/>
            <person name="Muchugi A."/>
            <person name="Goodstein D."/>
            <person name="Egesi C.N."/>
            <person name="Featherston J."/>
            <person name="Asfaw A."/>
            <person name="Simpson G.G."/>
            <person name="Dolezel J."/>
            <person name="Hendre P.S."/>
            <person name="Van Deynze A."/>
            <person name="Kumar P.L."/>
            <person name="Obidiegwu J.E."/>
            <person name="Bhattacharjee R."/>
            <person name="Rokhsar D.S."/>
        </authorList>
    </citation>
    <scope>NUCLEOTIDE SEQUENCE [LARGE SCALE GENOMIC DNA]</scope>
    <source>
        <strain evidence="2">cv. TDa95/00328</strain>
    </source>
</reference>
<evidence type="ECO:0000313" key="1">
    <source>
        <dbReference type="EMBL" id="KAH7691483.1"/>
    </source>
</evidence>
<keyword evidence="2" id="KW-1185">Reference proteome</keyword>
<protein>
    <submittedName>
        <fullName evidence="1">TPR-like protein</fullName>
    </submittedName>
</protein>
<proteinExistence type="predicted"/>
<evidence type="ECO:0000313" key="2">
    <source>
        <dbReference type="Proteomes" id="UP000827976"/>
    </source>
</evidence>
<comment type="caution">
    <text evidence="1">The sequence shown here is derived from an EMBL/GenBank/DDBJ whole genome shotgun (WGS) entry which is preliminary data.</text>
</comment>
<sequence length="644" mass="71904">MLDDRERCFLESLARCRPLLRSCALGDTPPPHGYQLHAALSKTGLLFLSSISSNISTALFHMYAALGPPASALRAFEEIPVAARFTPDWTALISCHIRHALPSRAILFFRSMLRAGASPDEVTLIALLSASARLSDNFSGDAAHLLFFKLGLPFTAASCNAAMDMYAKSSRMDEAWKLFKEMKNPTIVSWTIILTGALRWEGLRSGQEVFDRMPQRNDVAWTVMISACIEAGRPRDALGLLGEMLFDGVHMVWLNHVSMCSLLSACSQAGDLTVGRWLHTHFIKTTSFANNYKDHLLKVNTALIDMYGKCGRVDNALTLFERMPERNIVSWNAMLSGLSMQGMGLRVLHLFTRMVTEGEEQPDDITMVNVLSACSRSGLLEEGRSMFQELSLIYKITPKIEHFACMVDLLGRAGCLEEAESLVRAMPMQPNEVVLGSLLASCALHGKLELGRKLMQELVQLYPDNTEYHVLLSNMFAASQRHTEADDLRMVVKNRGIQKTPGMSFIEINGIVHWFTAGDKTHPQTIEIYTMLGEIVRRMNLAGYTIDAASQNSRVADNYLENGDEREEREQALLVHSERLALALGLISTKPGVTLRIVKNLRICSDCHSAMKLCASIFEREIIIRDRNRFHCFKAGLCSCSDFW</sequence>
<dbReference type="Proteomes" id="UP000827976">
    <property type="component" value="Chromosome 1"/>
</dbReference>
<gene>
    <name evidence="1" type="ORF">IHE45_01G002300</name>
</gene>
<organism evidence="1 2">
    <name type="scientific">Dioscorea alata</name>
    <name type="common">Purple yam</name>
    <dbReference type="NCBI Taxonomy" id="55571"/>
    <lineage>
        <taxon>Eukaryota</taxon>
        <taxon>Viridiplantae</taxon>
        <taxon>Streptophyta</taxon>
        <taxon>Embryophyta</taxon>
        <taxon>Tracheophyta</taxon>
        <taxon>Spermatophyta</taxon>
        <taxon>Magnoliopsida</taxon>
        <taxon>Liliopsida</taxon>
        <taxon>Dioscoreales</taxon>
        <taxon>Dioscoreaceae</taxon>
        <taxon>Dioscorea</taxon>
    </lineage>
</organism>
<accession>A0ACB7WRS1</accession>
<name>A0ACB7WRS1_DIOAL</name>
<dbReference type="EMBL" id="CM037011">
    <property type="protein sequence ID" value="KAH7691483.1"/>
    <property type="molecule type" value="Genomic_DNA"/>
</dbReference>